<organism evidence="2 3">
    <name type="scientific">Ilex paraguariensis</name>
    <name type="common">yerba mate</name>
    <dbReference type="NCBI Taxonomy" id="185542"/>
    <lineage>
        <taxon>Eukaryota</taxon>
        <taxon>Viridiplantae</taxon>
        <taxon>Streptophyta</taxon>
        <taxon>Embryophyta</taxon>
        <taxon>Tracheophyta</taxon>
        <taxon>Spermatophyta</taxon>
        <taxon>Magnoliopsida</taxon>
        <taxon>eudicotyledons</taxon>
        <taxon>Gunneridae</taxon>
        <taxon>Pentapetalae</taxon>
        <taxon>asterids</taxon>
        <taxon>campanulids</taxon>
        <taxon>Aquifoliales</taxon>
        <taxon>Aquifoliaceae</taxon>
        <taxon>Ilex</taxon>
    </lineage>
</organism>
<keyword evidence="1" id="KW-0472">Membrane</keyword>
<evidence type="ECO:0000256" key="1">
    <source>
        <dbReference type="SAM" id="Phobius"/>
    </source>
</evidence>
<comment type="caution">
    <text evidence="2">The sequence shown here is derived from an EMBL/GenBank/DDBJ whole genome shotgun (WGS) entry which is preliminary data.</text>
</comment>
<dbReference type="EMBL" id="CAUOFW020006057">
    <property type="protein sequence ID" value="CAK9172768.1"/>
    <property type="molecule type" value="Genomic_DNA"/>
</dbReference>
<name>A0ABC8TXH0_9AQUA</name>
<keyword evidence="1" id="KW-1133">Transmembrane helix</keyword>
<gene>
    <name evidence="2" type="ORF">ILEXP_LOCUS42447</name>
</gene>
<dbReference type="Proteomes" id="UP001642360">
    <property type="component" value="Unassembled WGS sequence"/>
</dbReference>
<accession>A0ABC8TXH0</accession>
<sequence length="151" mass="16502">MVCPSPIDQWAFSPWAIHTSAFRCLILLIWIVRSQLLLGILLSFFCSSMASMKVLCRLSSGLKPLPLKLNKKGSISVSVSADISLIKSTSHSQPSSFARSFSRISQLPVELSSVESMMPLHSAIASARLRSCLSTESQRWGLIPQGISLPL</sequence>
<proteinExistence type="predicted"/>
<keyword evidence="3" id="KW-1185">Reference proteome</keyword>
<dbReference type="InterPro" id="IPR043459">
    <property type="entry name" value="NFD6/NOXY2-like"/>
</dbReference>
<dbReference type="PANTHER" id="PTHR33156:SF43">
    <property type="entry name" value="OS02G0273900 PROTEIN"/>
    <property type="match status" value="1"/>
</dbReference>
<dbReference type="PANTHER" id="PTHR33156">
    <property type="entry name" value="OS02G0230000 PROTEIN"/>
    <property type="match status" value="1"/>
</dbReference>
<keyword evidence="1" id="KW-0812">Transmembrane</keyword>
<evidence type="ECO:0000313" key="3">
    <source>
        <dbReference type="Proteomes" id="UP001642360"/>
    </source>
</evidence>
<reference evidence="2 3" key="1">
    <citation type="submission" date="2024-02" db="EMBL/GenBank/DDBJ databases">
        <authorList>
            <person name="Vignale AGUSTIN F."/>
            <person name="Sosa J E."/>
            <person name="Modenutti C."/>
        </authorList>
    </citation>
    <scope>NUCLEOTIDE SEQUENCE [LARGE SCALE GENOMIC DNA]</scope>
</reference>
<dbReference type="AlphaFoldDB" id="A0ABC8TXH0"/>
<feature type="transmembrane region" description="Helical" evidence="1">
    <location>
        <begin position="20"/>
        <end position="45"/>
    </location>
</feature>
<evidence type="ECO:0000313" key="2">
    <source>
        <dbReference type="EMBL" id="CAK9172768.1"/>
    </source>
</evidence>
<protein>
    <submittedName>
        <fullName evidence="2">Uncharacterized protein</fullName>
    </submittedName>
</protein>